<sequence length="157" mass="17362">MLNICSLLNPNSVPILPDATVLEWLIKLHSAVGGSDFFLSRLILKNWKIGLTLGHNQQALGSCCPLELTPPHNFLCLSGAIDEDIITVYIKKALEDGLEWKEGSSHHLDQCLWPEAAWVDWPGIQKYLLEEQGCRRIVPSGKSPKGLCKARVHLSAA</sequence>
<organism evidence="1 2">
    <name type="scientific">Molossus molossus</name>
    <name type="common">Pallas' mastiff bat</name>
    <name type="synonym">Vespertilio molossus</name>
    <dbReference type="NCBI Taxonomy" id="27622"/>
    <lineage>
        <taxon>Eukaryota</taxon>
        <taxon>Metazoa</taxon>
        <taxon>Chordata</taxon>
        <taxon>Craniata</taxon>
        <taxon>Vertebrata</taxon>
        <taxon>Euteleostomi</taxon>
        <taxon>Mammalia</taxon>
        <taxon>Eutheria</taxon>
        <taxon>Laurasiatheria</taxon>
        <taxon>Chiroptera</taxon>
        <taxon>Yangochiroptera</taxon>
        <taxon>Molossidae</taxon>
        <taxon>Molossus</taxon>
    </lineage>
</organism>
<dbReference type="Proteomes" id="UP000550707">
    <property type="component" value="Unassembled WGS sequence"/>
</dbReference>
<name>A0A7J8F9N9_MOLMO</name>
<accession>A0A7J8F9N9</accession>
<dbReference type="EMBL" id="JACASF010000012">
    <property type="protein sequence ID" value="KAF6444291.1"/>
    <property type="molecule type" value="Genomic_DNA"/>
</dbReference>
<evidence type="ECO:0000313" key="1">
    <source>
        <dbReference type="EMBL" id="KAF6444291.1"/>
    </source>
</evidence>
<evidence type="ECO:0000313" key="2">
    <source>
        <dbReference type="Proteomes" id="UP000550707"/>
    </source>
</evidence>
<dbReference type="AlphaFoldDB" id="A0A7J8F9N9"/>
<keyword evidence="2" id="KW-1185">Reference proteome</keyword>
<dbReference type="InParanoid" id="A0A7J8F9N9"/>
<comment type="caution">
    <text evidence="1">The sequence shown here is derived from an EMBL/GenBank/DDBJ whole genome shotgun (WGS) entry which is preliminary data.</text>
</comment>
<protein>
    <submittedName>
        <fullName evidence="1">Uncharacterized protein</fullName>
    </submittedName>
</protein>
<gene>
    <name evidence="1" type="ORF">HJG59_008589</name>
</gene>
<proteinExistence type="predicted"/>
<reference evidence="1 2" key="1">
    <citation type="journal article" date="2020" name="Nature">
        <title>Six reference-quality genomes reveal evolution of bat adaptations.</title>
        <authorList>
            <person name="Jebb D."/>
            <person name="Huang Z."/>
            <person name="Pippel M."/>
            <person name="Hughes G.M."/>
            <person name="Lavrichenko K."/>
            <person name="Devanna P."/>
            <person name="Winkler S."/>
            <person name="Jermiin L.S."/>
            <person name="Skirmuntt E.C."/>
            <person name="Katzourakis A."/>
            <person name="Burkitt-Gray L."/>
            <person name="Ray D.A."/>
            <person name="Sullivan K.A.M."/>
            <person name="Roscito J.G."/>
            <person name="Kirilenko B.M."/>
            <person name="Davalos L.M."/>
            <person name="Corthals A.P."/>
            <person name="Power M.L."/>
            <person name="Jones G."/>
            <person name="Ransome R.D."/>
            <person name="Dechmann D.K.N."/>
            <person name="Locatelli A.G."/>
            <person name="Puechmaille S.J."/>
            <person name="Fedrigo O."/>
            <person name="Jarvis E.D."/>
            <person name="Hiller M."/>
            <person name="Vernes S.C."/>
            <person name="Myers E.W."/>
            <person name="Teeling E.C."/>
        </authorList>
    </citation>
    <scope>NUCLEOTIDE SEQUENCE [LARGE SCALE GENOMIC DNA]</scope>
    <source>
        <strain evidence="1">MMolMol1</strain>
        <tissue evidence="1">Muscle</tissue>
    </source>
</reference>